<organism evidence="2 3">
    <name type="scientific">Fusarium poae</name>
    <dbReference type="NCBI Taxonomy" id="36050"/>
    <lineage>
        <taxon>Eukaryota</taxon>
        <taxon>Fungi</taxon>
        <taxon>Dikarya</taxon>
        <taxon>Ascomycota</taxon>
        <taxon>Pezizomycotina</taxon>
        <taxon>Sordariomycetes</taxon>
        <taxon>Hypocreomycetidae</taxon>
        <taxon>Hypocreales</taxon>
        <taxon>Nectriaceae</taxon>
        <taxon>Fusarium</taxon>
    </lineage>
</organism>
<feature type="compositionally biased region" description="Basic and acidic residues" evidence="1">
    <location>
        <begin position="476"/>
        <end position="488"/>
    </location>
</feature>
<sequence length="751" mass="80362">MTQPFGGYHPNFFYENSSSCREIAKSLDSFHKRGMKRSDTYRDMVHAVFQLGEMDVYVRDQLKHGSQPVIWFFDSRSNTYLIRVEISRRAFEAVAGKIPKEEHPDVTTRLAISSFIGVIRKVLRFSTSEIPVGATGRHETKDDMDIALKREPNGFSFPDPEAVDVLKASTIDVISCICQEIREHYRPSRSGKWTEGCPPSLRIPETSDPLILDPSNAGQEAPLSTSIAGATDIVGVDNDDENDDDNGGDGGGAADEHRLQNTHTIRKTVAARTSTTTTYGSDLSSTSMVSDSQSADESYPSFAKSSDIGNESEGYPTTGSVSDTSASAALNPTAPSSEDEETSLSHTERPGQVDASNTSGATQSTGAPEKTPTASQDTEAKPPTASEDAVSSYASVFEELAGASSLPDVSSTGAGSATTGPVTENERSLESTLAASSVPSSITGTTELETAPSSTLPQTGASHDNETEEPSGASSNEERTTLPEDHSTQVHSAGTEEVPTTSLTAIAATTTTASQAQKPTGSTTDSRSTDTSKDTSAETQFANTDTASDRAVSSTHTISTTTSAVAPSSDDSTKQVSTGAKSSREEIKTTFTTSTSTVDEEATSTVSPSVGDSMLSTECFDGGKPFGLGYLFGFGRSIAFGNLFPPDPRYDDMIQDMTKHFCGKSSIDNRMKAGDECIQDFWQDRTSQVGYLFEICPRNNCPYYGQHMGHPLGQEGLSCTDIFMERIWRFCSKRDGGVWVTGCLEYKLKIG</sequence>
<feature type="compositionally biased region" description="Polar residues" evidence="1">
    <location>
        <begin position="354"/>
        <end position="377"/>
    </location>
</feature>
<evidence type="ECO:0000313" key="2">
    <source>
        <dbReference type="EMBL" id="OBS15850.1"/>
    </source>
</evidence>
<evidence type="ECO:0000256" key="1">
    <source>
        <dbReference type="SAM" id="MobiDB-lite"/>
    </source>
</evidence>
<reference evidence="2 3" key="1">
    <citation type="submission" date="2016-06" db="EMBL/GenBank/DDBJ databases">
        <title>Living apart together: crosstalk between the core and supernumerary genomes in a fungal plant pathogen.</title>
        <authorList>
            <person name="Vanheule A."/>
            <person name="Audenaert K."/>
            <person name="Warris S."/>
            <person name="Van De Geest H."/>
            <person name="Schijlen E."/>
            <person name="Hofte M."/>
            <person name="De Saeger S."/>
            <person name="Haesaert G."/>
            <person name="Waalwijk C."/>
            <person name="Van Der Lee T."/>
        </authorList>
    </citation>
    <scope>NUCLEOTIDE SEQUENCE [LARGE SCALE GENOMIC DNA]</scope>
    <source>
        <strain evidence="2 3">2516</strain>
    </source>
</reference>
<gene>
    <name evidence="2" type="ORF">FPOA_13387</name>
</gene>
<feature type="compositionally biased region" description="Basic and acidic residues" evidence="1">
    <location>
        <begin position="527"/>
        <end position="536"/>
    </location>
</feature>
<feature type="region of interest" description="Disordered" evidence="1">
    <location>
        <begin position="187"/>
        <end position="609"/>
    </location>
</feature>
<feature type="compositionally biased region" description="Low complexity" evidence="1">
    <location>
        <begin position="273"/>
        <end position="296"/>
    </location>
</feature>
<keyword evidence="3" id="KW-1185">Reference proteome</keyword>
<feature type="compositionally biased region" description="Acidic residues" evidence="1">
    <location>
        <begin position="237"/>
        <end position="247"/>
    </location>
</feature>
<feature type="compositionally biased region" description="Polar residues" evidence="1">
    <location>
        <begin position="216"/>
        <end position="228"/>
    </location>
</feature>
<proteinExistence type="predicted"/>
<feature type="compositionally biased region" description="Polar residues" evidence="1">
    <location>
        <begin position="303"/>
        <end position="336"/>
    </location>
</feature>
<feature type="compositionally biased region" description="Low complexity" evidence="1">
    <location>
        <begin position="500"/>
        <end position="526"/>
    </location>
</feature>
<dbReference type="Proteomes" id="UP000091967">
    <property type="component" value="Unassembled WGS sequence"/>
</dbReference>
<feature type="compositionally biased region" description="Polar residues" evidence="1">
    <location>
        <begin position="430"/>
        <end position="462"/>
    </location>
</feature>
<feature type="compositionally biased region" description="Polar residues" evidence="1">
    <location>
        <begin position="537"/>
        <end position="546"/>
    </location>
</feature>
<protein>
    <submittedName>
        <fullName evidence="2">Uncharacterized protein</fullName>
    </submittedName>
</protein>
<comment type="caution">
    <text evidence="2">The sequence shown here is derived from an EMBL/GenBank/DDBJ whole genome shotgun (WGS) entry which is preliminary data.</text>
</comment>
<feature type="compositionally biased region" description="Low complexity" evidence="1">
    <location>
        <begin position="553"/>
        <end position="563"/>
    </location>
</feature>
<evidence type="ECO:0000313" key="3">
    <source>
        <dbReference type="Proteomes" id="UP000091967"/>
    </source>
</evidence>
<dbReference type="AlphaFoldDB" id="A0A1B8A5U1"/>
<feature type="compositionally biased region" description="Polar residues" evidence="1">
    <location>
        <begin position="407"/>
        <end position="422"/>
    </location>
</feature>
<feature type="compositionally biased region" description="Polar residues" evidence="1">
    <location>
        <begin position="564"/>
        <end position="581"/>
    </location>
</feature>
<accession>A0A1B8A5U1</accession>
<name>A0A1B8A5U1_FUSPO</name>
<dbReference type="EMBL" id="LYXU01000127">
    <property type="protein sequence ID" value="OBS15850.1"/>
    <property type="molecule type" value="Genomic_DNA"/>
</dbReference>